<dbReference type="SUPFAM" id="SSF52172">
    <property type="entry name" value="CheY-like"/>
    <property type="match status" value="1"/>
</dbReference>
<dbReference type="InterPro" id="IPR001789">
    <property type="entry name" value="Sig_transdc_resp-reg_receiver"/>
</dbReference>
<dbReference type="OrthoDB" id="9790669at2"/>
<dbReference type="Gene3D" id="3.40.50.2300">
    <property type="match status" value="1"/>
</dbReference>
<evidence type="ECO:0000259" key="4">
    <source>
        <dbReference type="PROSITE" id="PS50110"/>
    </source>
</evidence>
<dbReference type="AlphaFoldDB" id="A0A1M5SKH2"/>
<evidence type="ECO:0000256" key="1">
    <source>
        <dbReference type="ARBA" id="ARBA00018672"/>
    </source>
</evidence>
<evidence type="ECO:0000313" key="5">
    <source>
        <dbReference type="EMBL" id="SHH39046.1"/>
    </source>
</evidence>
<dbReference type="STRING" id="1123350.SAMN02744040_01801"/>
<accession>A0A1M5SKH2</accession>
<dbReference type="EMBL" id="FQXH01000021">
    <property type="protein sequence ID" value="SHH39046.1"/>
    <property type="molecule type" value="Genomic_DNA"/>
</dbReference>
<evidence type="ECO:0000313" key="6">
    <source>
        <dbReference type="Proteomes" id="UP000242520"/>
    </source>
</evidence>
<protein>
    <recommendedName>
        <fullName evidence="1">Stage 0 sporulation protein A homolog</fullName>
    </recommendedName>
</protein>
<dbReference type="PANTHER" id="PTHR43228:SF1">
    <property type="entry name" value="TWO-COMPONENT RESPONSE REGULATOR ARR22"/>
    <property type="match status" value="1"/>
</dbReference>
<evidence type="ECO:0000256" key="2">
    <source>
        <dbReference type="ARBA" id="ARBA00024867"/>
    </source>
</evidence>
<dbReference type="GO" id="GO:0000160">
    <property type="term" value="P:phosphorelay signal transduction system"/>
    <property type="evidence" value="ECO:0007669"/>
    <property type="project" value="InterPro"/>
</dbReference>
<keyword evidence="3" id="KW-0597">Phosphoprotein</keyword>
<gene>
    <name evidence="5" type="ORF">SAMN02744040_01801</name>
</gene>
<feature type="modified residue" description="4-aspartylphosphate" evidence="3">
    <location>
        <position position="52"/>
    </location>
</feature>
<dbReference type="SMART" id="SM00448">
    <property type="entry name" value="REC"/>
    <property type="match status" value="1"/>
</dbReference>
<organism evidence="5 6">
    <name type="scientific">Tepidibacter thalassicus DSM 15285</name>
    <dbReference type="NCBI Taxonomy" id="1123350"/>
    <lineage>
        <taxon>Bacteria</taxon>
        <taxon>Bacillati</taxon>
        <taxon>Bacillota</taxon>
        <taxon>Clostridia</taxon>
        <taxon>Peptostreptococcales</taxon>
        <taxon>Peptostreptococcaceae</taxon>
        <taxon>Tepidibacter</taxon>
    </lineage>
</organism>
<dbReference type="InterPro" id="IPR052048">
    <property type="entry name" value="ST_Response_Regulator"/>
</dbReference>
<keyword evidence="6" id="KW-1185">Reference proteome</keyword>
<sequence>MKILIVDDATFMRNFLIDNIKKIGYEVVGEACDGKEAVERYIELNPDLVTMDITMPKMNGIDALKEIKKIDKEAKVVMISDIGQHDKIIEAIKNGATDFIIKPVHPDRLRDSLKKALAQ</sequence>
<dbReference type="InterPro" id="IPR011006">
    <property type="entry name" value="CheY-like_superfamily"/>
</dbReference>
<proteinExistence type="predicted"/>
<dbReference type="Pfam" id="PF00072">
    <property type="entry name" value="Response_reg"/>
    <property type="match status" value="1"/>
</dbReference>
<dbReference type="PROSITE" id="PS50110">
    <property type="entry name" value="RESPONSE_REGULATORY"/>
    <property type="match status" value="1"/>
</dbReference>
<comment type="function">
    <text evidence="2">May play the central regulatory role in sporulation. It may be an element of the effector pathway responsible for the activation of sporulation genes in response to nutritional stress. Spo0A may act in concert with spo0H (a sigma factor) to control the expression of some genes that are critical to the sporulation process.</text>
</comment>
<reference evidence="6" key="1">
    <citation type="submission" date="2016-11" db="EMBL/GenBank/DDBJ databases">
        <authorList>
            <person name="Varghese N."/>
            <person name="Submissions S."/>
        </authorList>
    </citation>
    <scope>NUCLEOTIDE SEQUENCE [LARGE SCALE GENOMIC DNA]</scope>
    <source>
        <strain evidence="6">DSM 15285</strain>
    </source>
</reference>
<evidence type="ECO:0000256" key="3">
    <source>
        <dbReference type="PROSITE-ProRule" id="PRU00169"/>
    </source>
</evidence>
<name>A0A1M5SKH2_9FIRM</name>
<feature type="domain" description="Response regulatory" evidence="4">
    <location>
        <begin position="2"/>
        <end position="117"/>
    </location>
</feature>
<dbReference type="PANTHER" id="PTHR43228">
    <property type="entry name" value="TWO-COMPONENT RESPONSE REGULATOR"/>
    <property type="match status" value="1"/>
</dbReference>
<dbReference type="Proteomes" id="UP000242520">
    <property type="component" value="Unassembled WGS sequence"/>
</dbReference>
<dbReference type="RefSeq" id="WP_072725695.1">
    <property type="nucleotide sequence ID" value="NZ_FQXH01000021.1"/>
</dbReference>